<evidence type="ECO:0000313" key="3">
    <source>
        <dbReference type="Proteomes" id="UP000005316"/>
    </source>
</evidence>
<dbReference type="AlphaFoldDB" id="F9DR75"/>
<feature type="transmembrane region" description="Helical" evidence="1">
    <location>
        <begin position="156"/>
        <end position="181"/>
    </location>
</feature>
<evidence type="ECO:0000313" key="2">
    <source>
        <dbReference type="EMBL" id="EGQ26618.1"/>
    </source>
</evidence>
<sequence>MYSNYGYWRSIVYPDRLAVELGQGTVTGFKRRVFGVFIFGIILFVLRDMWGMNTETMTYILANGTLDDYTIARYAALIGSVIWSVIYMSFHFWGVAWILSKVTNIPFKPLLKLQLVVTGLLVFEKAILFIVFALAGKTASISIFSFGPLAMKFLENWYIIYFVNQLTIFTALIVAVQYRFIRFYEGDEIRKDVLWLLIAIQIAFALITAAVGFIPVEKLLNLLMIGGL</sequence>
<organism evidence="2 3">
    <name type="scientific">Sporosarcina newyorkensis 2681</name>
    <dbReference type="NCBI Taxonomy" id="1027292"/>
    <lineage>
        <taxon>Bacteria</taxon>
        <taxon>Bacillati</taxon>
        <taxon>Bacillota</taxon>
        <taxon>Bacilli</taxon>
        <taxon>Bacillales</taxon>
        <taxon>Caryophanaceae</taxon>
        <taxon>Sporosarcina</taxon>
    </lineage>
</organism>
<feature type="transmembrane region" description="Helical" evidence="1">
    <location>
        <begin position="193"/>
        <end position="214"/>
    </location>
</feature>
<keyword evidence="1" id="KW-1133">Transmembrane helix</keyword>
<dbReference type="RefSeq" id="WP_009766172.1">
    <property type="nucleotide sequence ID" value="NZ_GL982997.1"/>
</dbReference>
<dbReference type="EMBL" id="AFPZ01000036">
    <property type="protein sequence ID" value="EGQ26618.1"/>
    <property type="molecule type" value="Genomic_DNA"/>
</dbReference>
<dbReference type="HOGENOM" id="CLU_104597_0_0_9"/>
<comment type="caution">
    <text evidence="2">The sequence shown here is derived from an EMBL/GenBank/DDBJ whole genome shotgun (WGS) entry which is preliminary data.</text>
</comment>
<keyword evidence="1" id="KW-0472">Membrane</keyword>
<feature type="transmembrane region" description="Helical" evidence="1">
    <location>
        <begin position="71"/>
        <end position="99"/>
    </location>
</feature>
<dbReference type="OrthoDB" id="2448731at2"/>
<dbReference type="Proteomes" id="UP000005316">
    <property type="component" value="Unassembled WGS sequence"/>
</dbReference>
<reference evidence="2 3" key="1">
    <citation type="submission" date="2011-04" db="EMBL/GenBank/DDBJ databases">
        <authorList>
            <person name="Muzny D."/>
            <person name="Qin X."/>
            <person name="Deng J."/>
            <person name="Jiang H."/>
            <person name="Liu Y."/>
            <person name="Qu J."/>
            <person name="Song X.-Z."/>
            <person name="Zhang L."/>
            <person name="Thornton R."/>
            <person name="Coyle M."/>
            <person name="Francisco L."/>
            <person name="Jackson L."/>
            <person name="Javaid M."/>
            <person name="Korchina V."/>
            <person name="Kovar C."/>
            <person name="Mata R."/>
            <person name="Mathew T."/>
            <person name="Ngo R."/>
            <person name="Nguyen L."/>
            <person name="Nguyen N."/>
            <person name="Okwuonu G."/>
            <person name="Ongeri F."/>
            <person name="Pham C."/>
            <person name="Simmons D."/>
            <person name="Wilczek-Boney K."/>
            <person name="Hale W."/>
            <person name="Jakkamsetti A."/>
            <person name="Pham P."/>
            <person name="Ruth R."/>
            <person name="San Lucas F."/>
            <person name="Warren J."/>
            <person name="Zhang J."/>
            <person name="Zhao Z."/>
            <person name="Zhou C."/>
            <person name="Zhu D."/>
            <person name="Lee S."/>
            <person name="Bess C."/>
            <person name="Blankenburg K."/>
            <person name="Forbes L."/>
            <person name="Fu Q."/>
            <person name="Gubbala S."/>
            <person name="Hirani K."/>
            <person name="Jayaseelan J.C."/>
            <person name="Lara F."/>
            <person name="Munidasa M."/>
            <person name="Palculict T."/>
            <person name="Patil S."/>
            <person name="Pu L.-L."/>
            <person name="Saada N."/>
            <person name="Tang L."/>
            <person name="Weissenberger G."/>
            <person name="Zhu Y."/>
            <person name="Hemphill L."/>
            <person name="Shang Y."/>
            <person name="Youmans B."/>
            <person name="Ayvaz T."/>
            <person name="Ross M."/>
            <person name="Santibanez J."/>
            <person name="Aqrawi P."/>
            <person name="Gross S."/>
            <person name="Joshi V."/>
            <person name="Fowler G."/>
            <person name="Nazareth L."/>
            <person name="Reid J."/>
            <person name="Worley K."/>
            <person name="Petrosino J."/>
            <person name="Highlander S."/>
            <person name="Gibbs R."/>
        </authorList>
    </citation>
    <scope>NUCLEOTIDE SEQUENCE [LARGE SCALE GENOMIC DNA]</scope>
    <source>
        <strain evidence="2 3">2681</strain>
    </source>
</reference>
<feature type="transmembrane region" description="Helical" evidence="1">
    <location>
        <begin position="111"/>
        <end position="136"/>
    </location>
</feature>
<evidence type="ECO:0000256" key="1">
    <source>
        <dbReference type="SAM" id="Phobius"/>
    </source>
</evidence>
<keyword evidence="1" id="KW-0812">Transmembrane</keyword>
<protein>
    <submittedName>
        <fullName evidence="2">MutG family lantibiotic protection ABC superfamily ATP binding cassette transporter permease</fullName>
    </submittedName>
</protein>
<proteinExistence type="predicted"/>
<feature type="transmembrane region" description="Helical" evidence="1">
    <location>
        <begin position="33"/>
        <end position="51"/>
    </location>
</feature>
<gene>
    <name evidence="2" type="ORF">HMPREF9372_1305</name>
</gene>
<accession>F9DR75</accession>
<name>F9DR75_9BACL</name>
<dbReference type="eggNOG" id="ENOG502ZW0X">
    <property type="taxonomic scope" value="Bacteria"/>
</dbReference>